<dbReference type="HAMAP" id="MF_01914">
    <property type="entry name" value="LPS_assembly_LptA"/>
    <property type="match status" value="1"/>
</dbReference>
<dbReference type="Pfam" id="PF03968">
    <property type="entry name" value="LptD_N"/>
    <property type="match status" value="1"/>
</dbReference>
<dbReference type="EMBL" id="NHNI01000001">
    <property type="protein sequence ID" value="OZY86328.1"/>
    <property type="molecule type" value="Genomic_DNA"/>
</dbReference>
<comment type="subunit">
    <text evidence="4">Component of the lipopolysaccharide transport and assembly complex.</text>
</comment>
<gene>
    <name evidence="4" type="primary">lptA</name>
    <name evidence="7" type="ORF">CBP51_04685</name>
</gene>
<sequence length="186" mass="19741" precursor="true">MNHAKISLNIFPLLISLLCASTAWALPTDKHETIRGSADNLTVDQKNGVATYTGSVEIRQGSLIINADSIIIHTNAEGGVEKMIATGSPAKFKQQPDAEQGIVTAAAKQITYTPNNEHLLLIEDASVEQNGAVMSGPHIDYDLVKEVMKAEGGSIKGEGQRIEIVIPPKTARPAEPQASSSTATDN</sequence>
<dbReference type="GO" id="GO:0043165">
    <property type="term" value="P:Gram-negative-bacterium-type cell outer membrane assembly"/>
    <property type="evidence" value="ECO:0007669"/>
    <property type="project" value="UniProtKB-UniRule"/>
</dbReference>
<dbReference type="InterPro" id="IPR005653">
    <property type="entry name" value="OstA-like_N"/>
</dbReference>
<reference evidence="8" key="1">
    <citation type="submission" date="2017-05" db="EMBL/GenBank/DDBJ databases">
        <authorList>
            <person name="Barney B.M."/>
        </authorList>
    </citation>
    <scope>NUCLEOTIDE SEQUENCE [LARGE SCALE GENOMIC DNA]</scope>
    <source>
        <strain evidence="8">PSBB022</strain>
    </source>
</reference>
<protein>
    <recommendedName>
        <fullName evidence="4">Lipopolysaccharide export system protein LptA</fullName>
    </recommendedName>
</protein>
<evidence type="ECO:0000313" key="8">
    <source>
        <dbReference type="Proteomes" id="UP000216101"/>
    </source>
</evidence>
<dbReference type="Proteomes" id="UP000216101">
    <property type="component" value="Unassembled WGS sequence"/>
</dbReference>
<dbReference type="InterPro" id="IPR014340">
    <property type="entry name" value="LptA"/>
</dbReference>
<dbReference type="GO" id="GO:0001530">
    <property type="term" value="F:lipopolysaccharide binding"/>
    <property type="evidence" value="ECO:0007669"/>
    <property type="project" value="InterPro"/>
</dbReference>
<evidence type="ECO:0000256" key="4">
    <source>
        <dbReference type="HAMAP-Rule" id="MF_01914"/>
    </source>
</evidence>
<evidence type="ECO:0000256" key="5">
    <source>
        <dbReference type="SAM" id="MobiDB-lite"/>
    </source>
</evidence>
<keyword evidence="2 4" id="KW-0732">Signal</keyword>
<feature type="compositionally biased region" description="Polar residues" evidence="5">
    <location>
        <begin position="177"/>
        <end position="186"/>
    </location>
</feature>
<keyword evidence="1 4" id="KW-0813">Transport</keyword>
<dbReference type="PANTHER" id="PTHR36504">
    <property type="entry name" value="LIPOPOLYSACCHARIDE EXPORT SYSTEM PROTEIN LPTA"/>
    <property type="match status" value="1"/>
</dbReference>
<feature type="signal peptide" evidence="4">
    <location>
        <begin position="1"/>
        <end position="25"/>
    </location>
</feature>
<dbReference type="GO" id="GO:0030288">
    <property type="term" value="C:outer membrane-bounded periplasmic space"/>
    <property type="evidence" value="ECO:0007669"/>
    <property type="project" value="TreeGrafter"/>
</dbReference>
<organism evidence="7 8">
    <name type="scientific">Cellvibrio mixtus</name>
    <dbReference type="NCBI Taxonomy" id="39650"/>
    <lineage>
        <taxon>Bacteria</taxon>
        <taxon>Pseudomonadati</taxon>
        <taxon>Pseudomonadota</taxon>
        <taxon>Gammaproteobacteria</taxon>
        <taxon>Cellvibrionales</taxon>
        <taxon>Cellvibrionaceae</taxon>
        <taxon>Cellvibrio</taxon>
    </lineage>
</organism>
<evidence type="ECO:0000313" key="7">
    <source>
        <dbReference type="EMBL" id="OZY86328.1"/>
    </source>
</evidence>
<feature type="domain" description="Organic solvent tolerance-like N-terminal" evidence="6">
    <location>
        <begin position="38"/>
        <end position="146"/>
    </location>
</feature>
<dbReference type="GO" id="GO:0017089">
    <property type="term" value="F:glycolipid transfer activity"/>
    <property type="evidence" value="ECO:0007669"/>
    <property type="project" value="TreeGrafter"/>
</dbReference>
<comment type="subcellular location">
    <subcellularLocation>
        <location evidence="4">Periplasm</location>
    </subcellularLocation>
</comment>
<comment type="caution">
    <text evidence="7">The sequence shown here is derived from an EMBL/GenBank/DDBJ whole genome shotgun (WGS) entry which is preliminary data.</text>
</comment>
<evidence type="ECO:0000256" key="2">
    <source>
        <dbReference type="ARBA" id="ARBA00022729"/>
    </source>
</evidence>
<comment type="function">
    <text evidence="4">Involved in the assembly of lipopolysaccharide (LPS). Required for the translocation of LPS from the inner membrane to the outer membrane. May form a bridge between the inner membrane and the outer membrane, via interactions with LptC and LptD, thereby facilitating LPS transfer across the periplasm.</text>
</comment>
<keyword evidence="8" id="KW-1185">Reference proteome</keyword>
<feature type="chain" id="PRO_5013408618" description="Lipopolysaccharide export system protein LptA" evidence="4">
    <location>
        <begin position="26"/>
        <end position="186"/>
    </location>
</feature>
<dbReference type="Gene3D" id="2.60.450.10">
    <property type="entry name" value="Lipopolysaccharide (LPS) transport protein A like domain"/>
    <property type="match status" value="1"/>
</dbReference>
<keyword evidence="3 4" id="KW-0574">Periplasm</keyword>
<dbReference type="RefSeq" id="WP_094984019.1">
    <property type="nucleotide sequence ID" value="NZ_NHNI01000001.1"/>
</dbReference>
<feature type="region of interest" description="Disordered" evidence="5">
    <location>
        <begin position="166"/>
        <end position="186"/>
    </location>
</feature>
<dbReference type="GO" id="GO:0015920">
    <property type="term" value="P:lipopolysaccharide transport"/>
    <property type="evidence" value="ECO:0007669"/>
    <property type="project" value="UniProtKB-UniRule"/>
</dbReference>
<comment type="similarity">
    <text evidence="4">Belongs to the LptA family.</text>
</comment>
<dbReference type="NCBIfam" id="TIGR03002">
    <property type="entry name" value="outer_YhbN_LptA"/>
    <property type="match status" value="1"/>
</dbReference>
<accession>A0A266Q8Z2</accession>
<evidence type="ECO:0000256" key="1">
    <source>
        <dbReference type="ARBA" id="ARBA00022448"/>
    </source>
</evidence>
<evidence type="ECO:0000259" key="6">
    <source>
        <dbReference type="Pfam" id="PF03968"/>
    </source>
</evidence>
<dbReference type="AlphaFoldDB" id="A0A266Q8Z2"/>
<dbReference type="InterPro" id="IPR052037">
    <property type="entry name" value="LPS_export_LptA"/>
</dbReference>
<dbReference type="PANTHER" id="PTHR36504:SF1">
    <property type="entry name" value="LIPOPOLYSACCHARIDE EXPORT SYSTEM PROTEIN LPTA"/>
    <property type="match status" value="1"/>
</dbReference>
<evidence type="ECO:0000256" key="3">
    <source>
        <dbReference type="ARBA" id="ARBA00022764"/>
    </source>
</evidence>
<dbReference type="GO" id="GO:0009279">
    <property type="term" value="C:cell outer membrane"/>
    <property type="evidence" value="ECO:0007669"/>
    <property type="project" value="TreeGrafter"/>
</dbReference>
<name>A0A266Q8Z2_9GAMM</name>
<proteinExistence type="inferred from homology"/>